<evidence type="ECO:0000313" key="4">
    <source>
        <dbReference type="Proteomes" id="UP000605259"/>
    </source>
</evidence>
<name>A0A917AQU4_9BACI</name>
<reference evidence="3" key="1">
    <citation type="journal article" date="2014" name="Int. J. Syst. Evol. Microbiol.">
        <title>Complete genome sequence of Corynebacterium casei LMG S-19264T (=DSM 44701T), isolated from a smear-ripened cheese.</title>
        <authorList>
            <consortium name="US DOE Joint Genome Institute (JGI-PGF)"/>
            <person name="Walter F."/>
            <person name="Albersmeier A."/>
            <person name="Kalinowski J."/>
            <person name="Ruckert C."/>
        </authorList>
    </citation>
    <scope>NUCLEOTIDE SEQUENCE</scope>
    <source>
        <strain evidence="3">CGMCC 1.12698</strain>
    </source>
</reference>
<organism evidence="3 4">
    <name type="scientific">Priestia taiwanensis</name>
    <dbReference type="NCBI Taxonomy" id="1347902"/>
    <lineage>
        <taxon>Bacteria</taxon>
        <taxon>Bacillati</taxon>
        <taxon>Bacillota</taxon>
        <taxon>Bacilli</taxon>
        <taxon>Bacillales</taxon>
        <taxon>Bacillaceae</taxon>
        <taxon>Priestia</taxon>
    </lineage>
</organism>
<dbReference type="Proteomes" id="UP000605259">
    <property type="component" value="Unassembled WGS sequence"/>
</dbReference>
<evidence type="ECO:0000259" key="2">
    <source>
        <dbReference type="Pfam" id="PF07853"/>
    </source>
</evidence>
<dbReference type="AlphaFoldDB" id="A0A917AQU4"/>
<accession>A0A917AQU4</accession>
<keyword evidence="4" id="KW-1185">Reference proteome</keyword>
<feature type="domain" description="DUF1648" evidence="2">
    <location>
        <begin position="21"/>
        <end position="64"/>
    </location>
</feature>
<keyword evidence="1" id="KW-1133">Transmembrane helix</keyword>
<comment type="caution">
    <text evidence="3">The sequence shown here is derived from an EMBL/GenBank/DDBJ whole genome shotgun (WGS) entry which is preliminary data.</text>
</comment>
<feature type="transmembrane region" description="Helical" evidence="1">
    <location>
        <begin position="102"/>
        <end position="123"/>
    </location>
</feature>
<reference evidence="3" key="2">
    <citation type="submission" date="2020-09" db="EMBL/GenBank/DDBJ databases">
        <authorList>
            <person name="Sun Q."/>
            <person name="Zhou Y."/>
        </authorList>
    </citation>
    <scope>NUCLEOTIDE SEQUENCE</scope>
    <source>
        <strain evidence="3">CGMCC 1.12698</strain>
    </source>
</reference>
<keyword evidence="1" id="KW-0472">Membrane</keyword>
<feature type="transmembrane region" description="Helical" evidence="1">
    <location>
        <begin position="58"/>
        <end position="75"/>
    </location>
</feature>
<evidence type="ECO:0000313" key="3">
    <source>
        <dbReference type="EMBL" id="GGE67993.1"/>
    </source>
</evidence>
<sequence length="161" mass="18665">MRKMDLTVVEKILMTLSCLGVVWMFWYTFYMYPSLPETIPTHYNFQGEPDAYGGKGNLWFIPIVACFLFGLLTLMGRSSHTFHYLVELTNKNQEHVYKNGRLMLHVLSFELITFFAYDTFAMLEGATGDRLFEGGYAIIVLFIVVAITLVFFMVRAIRLKE</sequence>
<proteinExistence type="predicted"/>
<keyword evidence="1" id="KW-0812">Transmembrane</keyword>
<dbReference type="Pfam" id="PF07853">
    <property type="entry name" value="DUF1648"/>
    <property type="match status" value="1"/>
</dbReference>
<dbReference type="EMBL" id="BMFK01000001">
    <property type="protein sequence ID" value="GGE67993.1"/>
    <property type="molecule type" value="Genomic_DNA"/>
</dbReference>
<protein>
    <recommendedName>
        <fullName evidence="2">DUF1648 domain-containing protein</fullName>
    </recommendedName>
</protein>
<gene>
    <name evidence="3" type="ORF">GCM10007140_17570</name>
</gene>
<feature type="transmembrane region" description="Helical" evidence="1">
    <location>
        <begin position="12"/>
        <end position="32"/>
    </location>
</feature>
<dbReference type="InterPro" id="IPR012867">
    <property type="entry name" value="DUF1648"/>
</dbReference>
<feature type="transmembrane region" description="Helical" evidence="1">
    <location>
        <begin position="135"/>
        <end position="154"/>
    </location>
</feature>
<dbReference type="RefSeq" id="WP_188387986.1">
    <property type="nucleotide sequence ID" value="NZ_BMFK01000001.1"/>
</dbReference>
<evidence type="ECO:0000256" key="1">
    <source>
        <dbReference type="SAM" id="Phobius"/>
    </source>
</evidence>